<organism evidence="1 2">
    <name type="scientific">Tomitella cavernea</name>
    <dbReference type="NCBI Taxonomy" id="1387982"/>
    <lineage>
        <taxon>Bacteria</taxon>
        <taxon>Bacillati</taxon>
        <taxon>Actinomycetota</taxon>
        <taxon>Actinomycetes</taxon>
        <taxon>Mycobacteriales</taxon>
        <taxon>Tomitella</taxon>
    </lineage>
</organism>
<name>A0ABP9CE17_9ACTN</name>
<accession>A0ABP9CE17</accession>
<protein>
    <submittedName>
        <fullName evidence="1">Uncharacterized protein</fullName>
    </submittedName>
</protein>
<proteinExistence type="predicted"/>
<reference evidence="2" key="1">
    <citation type="journal article" date="2019" name="Int. J. Syst. Evol. Microbiol.">
        <title>The Global Catalogue of Microorganisms (GCM) 10K type strain sequencing project: providing services to taxonomists for standard genome sequencing and annotation.</title>
        <authorList>
            <consortium name="The Broad Institute Genomics Platform"/>
            <consortium name="The Broad Institute Genome Sequencing Center for Infectious Disease"/>
            <person name="Wu L."/>
            <person name="Ma J."/>
        </authorList>
    </citation>
    <scope>NUCLEOTIDE SEQUENCE [LARGE SCALE GENOMIC DNA]</scope>
    <source>
        <strain evidence="2">JCM 18542</strain>
    </source>
</reference>
<evidence type="ECO:0000313" key="1">
    <source>
        <dbReference type="EMBL" id="GAA4808464.1"/>
    </source>
</evidence>
<comment type="caution">
    <text evidence="1">The sequence shown here is derived from an EMBL/GenBank/DDBJ whole genome shotgun (WGS) entry which is preliminary data.</text>
</comment>
<sequence length="140" mass="15187">MVIGTADGRDEADAIPLLAILVASETAPHPWLAAILDTAVEIDEDSRIATVLGERTEAADAQIIDRHSPLDPTVTEIDWNDPAAVLRRHAHGTVTVADAAAGIPGDRSIWPYAADTCATLSDWYLRANYPELVREHRRPC</sequence>
<dbReference type="Proteomes" id="UP001500839">
    <property type="component" value="Unassembled WGS sequence"/>
</dbReference>
<dbReference type="EMBL" id="BAABKQ010000001">
    <property type="protein sequence ID" value="GAA4808464.1"/>
    <property type="molecule type" value="Genomic_DNA"/>
</dbReference>
<gene>
    <name evidence="1" type="ORF">GCM10023353_10220</name>
</gene>
<evidence type="ECO:0000313" key="2">
    <source>
        <dbReference type="Proteomes" id="UP001500839"/>
    </source>
</evidence>
<keyword evidence="2" id="KW-1185">Reference proteome</keyword>